<dbReference type="Gene3D" id="3.10.50.10">
    <property type="match status" value="1"/>
</dbReference>
<dbReference type="AlphaFoldDB" id="A0A1F6D7W6"/>
<evidence type="ECO:0000256" key="5">
    <source>
        <dbReference type="SAM" id="SignalP"/>
    </source>
</evidence>
<name>A0A1F6D7W6_9BACT</name>
<evidence type="ECO:0000256" key="1">
    <source>
        <dbReference type="ARBA" id="ARBA00022801"/>
    </source>
</evidence>
<organism evidence="7 8">
    <name type="scientific">Candidatus Kaiserbacteria bacterium RIFCSPHIGHO2_01_FULL_55_17</name>
    <dbReference type="NCBI Taxonomy" id="1798484"/>
    <lineage>
        <taxon>Bacteria</taxon>
        <taxon>Candidatus Kaiseribacteriota</taxon>
    </lineage>
</organism>
<dbReference type="SUPFAM" id="SSF47090">
    <property type="entry name" value="PGBD-like"/>
    <property type="match status" value="1"/>
</dbReference>
<dbReference type="InterPro" id="IPR017853">
    <property type="entry name" value="GH"/>
</dbReference>
<dbReference type="InterPro" id="IPR036366">
    <property type="entry name" value="PGBDSf"/>
</dbReference>
<reference evidence="7 8" key="1">
    <citation type="journal article" date="2016" name="Nat. Commun.">
        <title>Thousands of microbial genomes shed light on interconnected biogeochemical processes in an aquifer system.</title>
        <authorList>
            <person name="Anantharaman K."/>
            <person name="Brown C.T."/>
            <person name="Hug L.A."/>
            <person name="Sharon I."/>
            <person name="Castelle C.J."/>
            <person name="Probst A.J."/>
            <person name="Thomas B.C."/>
            <person name="Singh A."/>
            <person name="Wilkins M.J."/>
            <person name="Karaoz U."/>
            <person name="Brodie E.L."/>
            <person name="Williams K.H."/>
            <person name="Hubbard S.S."/>
            <person name="Banfield J.F."/>
        </authorList>
    </citation>
    <scope>NUCLEOTIDE SEQUENCE [LARGE SCALE GENOMIC DNA]</scope>
</reference>
<accession>A0A1F6D7W6</accession>
<dbReference type="GO" id="GO:0004553">
    <property type="term" value="F:hydrolase activity, hydrolyzing O-glycosyl compounds"/>
    <property type="evidence" value="ECO:0007669"/>
    <property type="project" value="InterPro"/>
</dbReference>
<dbReference type="InterPro" id="IPR029070">
    <property type="entry name" value="Chitinase_insertion_sf"/>
</dbReference>
<proteinExistence type="inferred from homology"/>
<dbReference type="PROSITE" id="PS01095">
    <property type="entry name" value="GH18_1"/>
    <property type="match status" value="1"/>
</dbReference>
<evidence type="ECO:0000313" key="8">
    <source>
        <dbReference type="Proteomes" id="UP000177958"/>
    </source>
</evidence>
<gene>
    <name evidence="7" type="ORF">A2853_04075</name>
</gene>
<dbReference type="InterPro" id="IPR001223">
    <property type="entry name" value="Glyco_hydro18_cat"/>
</dbReference>
<dbReference type="SUPFAM" id="SSF51445">
    <property type="entry name" value="(Trans)glycosidases"/>
    <property type="match status" value="1"/>
</dbReference>
<dbReference type="InterPro" id="IPR011583">
    <property type="entry name" value="Chitinase_II/V-like_cat"/>
</dbReference>
<evidence type="ECO:0000259" key="6">
    <source>
        <dbReference type="PROSITE" id="PS51910"/>
    </source>
</evidence>
<dbReference type="InterPro" id="IPR001579">
    <property type="entry name" value="Glyco_hydro_18_chit_AS"/>
</dbReference>
<feature type="domain" description="GH18" evidence="6">
    <location>
        <begin position="33"/>
        <end position="412"/>
    </location>
</feature>
<dbReference type="GO" id="GO:0008061">
    <property type="term" value="F:chitin binding"/>
    <property type="evidence" value="ECO:0007669"/>
    <property type="project" value="InterPro"/>
</dbReference>
<comment type="similarity">
    <text evidence="4">Belongs to the glycosyl hydrolase 18 family.</text>
</comment>
<dbReference type="GO" id="GO:0005975">
    <property type="term" value="P:carbohydrate metabolic process"/>
    <property type="evidence" value="ECO:0007669"/>
    <property type="project" value="InterPro"/>
</dbReference>
<dbReference type="Gene3D" id="1.10.101.10">
    <property type="entry name" value="PGBD-like superfamily/PGBD"/>
    <property type="match status" value="1"/>
</dbReference>
<dbReference type="Gene3D" id="3.20.20.80">
    <property type="entry name" value="Glycosidases"/>
    <property type="match status" value="1"/>
</dbReference>
<feature type="signal peptide" evidence="5">
    <location>
        <begin position="1"/>
        <end position="27"/>
    </location>
</feature>
<evidence type="ECO:0000256" key="3">
    <source>
        <dbReference type="RuleBase" id="RU000489"/>
    </source>
</evidence>
<evidence type="ECO:0000256" key="4">
    <source>
        <dbReference type="RuleBase" id="RU004453"/>
    </source>
</evidence>
<dbReference type="PROSITE" id="PS51910">
    <property type="entry name" value="GH18_2"/>
    <property type="match status" value="1"/>
</dbReference>
<dbReference type="EMBL" id="MFKX01000024">
    <property type="protein sequence ID" value="OGG57519.1"/>
    <property type="molecule type" value="Genomic_DNA"/>
</dbReference>
<keyword evidence="5" id="KW-0732">Signal</keyword>
<keyword evidence="1 3" id="KW-0378">Hydrolase</keyword>
<comment type="caution">
    <text evidence="7">The sequence shown here is derived from an EMBL/GenBank/DDBJ whole genome shotgun (WGS) entry which is preliminary data.</text>
</comment>
<protein>
    <recommendedName>
        <fullName evidence="6">GH18 domain-containing protein</fullName>
    </recommendedName>
</protein>
<feature type="chain" id="PRO_5009523712" description="GH18 domain-containing protein" evidence="5">
    <location>
        <begin position="28"/>
        <end position="506"/>
    </location>
</feature>
<dbReference type="Pfam" id="PF00704">
    <property type="entry name" value="Glyco_hydro_18"/>
    <property type="match status" value="1"/>
</dbReference>
<evidence type="ECO:0000256" key="2">
    <source>
        <dbReference type="ARBA" id="ARBA00023295"/>
    </source>
</evidence>
<dbReference type="InterPro" id="IPR036365">
    <property type="entry name" value="PGBD-like_sf"/>
</dbReference>
<dbReference type="PANTHER" id="PTHR46066:SF2">
    <property type="entry name" value="CHITINASE DOMAIN-CONTAINING PROTEIN 1"/>
    <property type="match status" value="1"/>
</dbReference>
<evidence type="ECO:0000313" key="7">
    <source>
        <dbReference type="EMBL" id="OGG57519.1"/>
    </source>
</evidence>
<sequence>MNVVFSMKGMRSLVVAIFLLMPLSAQAAMQKSFEVSGWIPYWRAATGTADVLPNLDKLTEVNPFVYTLKSDGTFLDNGALEAEPWLTLRAEAKKKNIRFIPTVMTSNSNLVHKLLSNTKSRIALEDYIAALIKEKSFDGIDIDFEGKKAETRKYFSTFLKGLEMRLSDKWLMCTIESRTPFEDRYYGTTIPPDAGVFANDLKAIGEYCDRVRIMAYDQQTVDLKLGAQYASSSQLYAPVGDPAWVEKVMNLIAKDIPKNKLMVGIPTYGYEYDVTAYAGSEYIYNILWTFNPGYAIPIAQQYGITPYRTPWGEMAFSYSATATSTGVGAATSSISAVDLISGLATALAASAYADTYNSNLPFRYMVWPDAEAVRQKVELAKRLGVRGVSVFKFDGGQDPGIWNVLATSAAAPAIPPRSPITRALTVGSVGEDVRTLQLILNADIDTRIAATGAGSPGSETTRFGSLTLRAVQKFQVKYGLTKAGNTGYGFVGPKTRAKLNELLQTR</sequence>
<keyword evidence="2 3" id="KW-0326">Glycosidase</keyword>
<dbReference type="PANTHER" id="PTHR46066">
    <property type="entry name" value="CHITINASE DOMAIN-CONTAINING PROTEIN 1 FAMILY MEMBER"/>
    <property type="match status" value="1"/>
</dbReference>
<dbReference type="SMART" id="SM00636">
    <property type="entry name" value="Glyco_18"/>
    <property type="match status" value="1"/>
</dbReference>
<dbReference type="Proteomes" id="UP000177958">
    <property type="component" value="Unassembled WGS sequence"/>
</dbReference>